<gene>
    <name evidence="11" type="ORF">DCC88_01920</name>
</gene>
<evidence type="ECO:0000313" key="11">
    <source>
        <dbReference type="EMBL" id="RDB37031.1"/>
    </source>
</evidence>
<keyword evidence="8" id="KW-0456">Lyase</keyword>
<comment type="catalytic activity">
    <reaction evidence="10">
        <text>7,8-dihydroneopterin 3'-triphosphate + H2O = 6-carboxy-5,6,7,8-tetrahydropterin + triphosphate + acetaldehyde + 2 H(+)</text>
        <dbReference type="Rhea" id="RHEA:27966"/>
        <dbReference type="ChEBI" id="CHEBI:15343"/>
        <dbReference type="ChEBI" id="CHEBI:15377"/>
        <dbReference type="ChEBI" id="CHEBI:15378"/>
        <dbReference type="ChEBI" id="CHEBI:18036"/>
        <dbReference type="ChEBI" id="CHEBI:58462"/>
        <dbReference type="ChEBI" id="CHEBI:61032"/>
        <dbReference type="EC" id="4.1.2.50"/>
    </reaction>
</comment>
<name>A0A369KQY7_9BACT</name>
<evidence type="ECO:0000256" key="5">
    <source>
        <dbReference type="ARBA" id="ARBA00018141"/>
    </source>
</evidence>
<evidence type="ECO:0000256" key="7">
    <source>
        <dbReference type="ARBA" id="ARBA00022833"/>
    </source>
</evidence>
<dbReference type="EC" id="4.1.2.50" evidence="4"/>
<comment type="similarity">
    <text evidence="3">Belongs to the PTPS family. QueD subfamily.</text>
</comment>
<comment type="pathway">
    <text evidence="2">Purine metabolism; 7-cyano-7-deazaguanine biosynthesis.</text>
</comment>
<evidence type="ECO:0000256" key="9">
    <source>
        <dbReference type="ARBA" id="ARBA00031449"/>
    </source>
</evidence>
<evidence type="ECO:0000256" key="3">
    <source>
        <dbReference type="ARBA" id="ARBA00008900"/>
    </source>
</evidence>
<dbReference type="SUPFAM" id="SSF55620">
    <property type="entry name" value="Tetrahydrobiopterin biosynthesis enzymes-like"/>
    <property type="match status" value="1"/>
</dbReference>
<comment type="caution">
    <text evidence="11">The sequence shown here is derived from an EMBL/GenBank/DDBJ whole genome shotgun (WGS) entry which is preliminary data.</text>
</comment>
<protein>
    <recommendedName>
        <fullName evidence="5">6-carboxy-5,6,7,8-tetrahydropterin synthase</fullName>
        <ecNumber evidence="4">4.1.2.50</ecNumber>
    </recommendedName>
    <alternativeName>
        <fullName evidence="9">Queuosine biosynthesis protein QueD</fullName>
    </alternativeName>
</protein>
<dbReference type="InterPro" id="IPR038418">
    <property type="entry name" value="6-PTP_synth/QueD_sf"/>
</dbReference>
<evidence type="ECO:0000256" key="10">
    <source>
        <dbReference type="ARBA" id="ARBA00048807"/>
    </source>
</evidence>
<reference evidence="11" key="1">
    <citation type="submission" date="2018-04" db="EMBL/GenBank/DDBJ databases">
        <title>Draft genome sequence of the Candidatus Spirobacillus cienkowskii, a pathogen of freshwater Daphnia species, reconstructed from hemolymph metagenomic reads.</title>
        <authorList>
            <person name="Bresciani L."/>
            <person name="Lemos L.N."/>
            <person name="Wale N."/>
            <person name="Lin J.Y."/>
            <person name="Fernandes G.R."/>
            <person name="Duffy M.A."/>
            <person name="Rodrigues J.M."/>
        </authorList>
    </citation>
    <scope>NUCLEOTIDE SEQUENCE [LARGE SCALE GENOMIC DNA]</scope>
    <source>
        <strain evidence="11">Binning01</strain>
    </source>
</reference>
<comment type="cofactor">
    <cofactor evidence="1">
        <name>Zn(2+)</name>
        <dbReference type="ChEBI" id="CHEBI:29105"/>
    </cofactor>
</comment>
<accession>A0A369KQY7</accession>
<evidence type="ECO:0000256" key="6">
    <source>
        <dbReference type="ARBA" id="ARBA00022723"/>
    </source>
</evidence>
<dbReference type="AlphaFoldDB" id="A0A369KQY7"/>
<dbReference type="InterPro" id="IPR007115">
    <property type="entry name" value="6-PTP_synth/QueD"/>
</dbReference>
<dbReference type="EMBL" id="QOVW01000011">
    <property type="protein sequence ID" value="RDB37031.1"/>
    <property type="molecule type" value="Genomic_DNA"/>
</dbReference>
<dbReference type="Gene3D" id="3.30.479.10">
    <property type="entry name" value="6-pyruvoyl tetrahydropterin synthase/QueD"/>
    <property type="match status" value="1"/>
</dbReference>
<evidence type="ECO:0000313" key="12">
    <source>
        <dbReference type="Proteomes" id="UP000253934"/>
    </source>
</evidence>
<evidence type="ECO:0000256" key="4">
    <source>
        <dbReference type="ARBA" id="ARBA00012982"/>
    </source>
</evidence>
<keyword evidence="7" id="KW-0862">Zinc</keyword>
<dbReference type="PANTHER" id="PTHR12589">
    <property type="entry name" value="PYRUVOYL TETRAHYDROBIOPTERIN SYNTHASE"/>
    <property type="match status" value="1"/>
</dbReference>
<evidence type="ECO:0000256" key="8">
    <source>
        <dbReference type="ARBA" id="ARBA00023239"/>
    </source>
</evidence>
<dbReference type="GO" id="GO:0070497">
    <property type="term" value="F:6-carboxytetrahydropterin synthase activity"/>
    <property type="evidence" value="ECO:0007669"/>
    <property type="project" value="UniProtKB-EC"/>
</dbReference>
<dbReference type="UniPathway" id="UPA00391"/>
<dbReference type="PANTHER" id="PTHR12589:SF7">
    <property type="entry name" value="6-PYRUVOYL TETRAHYDROBIOPTERIN SYNTHASE"/>
    <property type="match status" value="1"/>
</dbReference>
<keyword evidence="6" id="KW-0479">Metal-binding</keyword>
<keyword evidence="12" id="KW-1185">Reference proteome</keyword>
<sequence>MLILKRYFSFCTSHRLYNPKFSDEKNFLIYGKCAGIHGHGHNYKLEVAITGKVDQETSMVFNLDLLKELVDKNIIEDVDHKHLNFDVPWLEGKIPTAEVFVDSIWERLNTAVERCNVNDIKLYAITLWETEFDAVTKTRD</sequence>
<proteinExistence type="inferred from homology"/>
<organism evidence="11 12">
    <name type="scientific">Spirobacillus cienkowskii</name>
    <dbReference type="NCBI Taxonomy" id="495820"/>
    <lineage>
        <taxon>Bacteria</taxon>
        <taxon>Pseudomonadati</taxon>
        <taxon>Bdellovibrionota</taxon>
        <taxon>Oligoflexia</taxon>
        <taxon>Silvanigrellales</taxon>
        <taxon>Spirobacillus</taxon>
    </lineage>
</organism>
<dbReference type="GO" id="GO:0046872">
    <property type="term" value="F:metal ion binding"/>
    <property type="evidence" value="ECO:0007669"/>
    <property type="project" value="UniProtKB-KW"/>
</dbReference>
<evidence type="ECO:0000256" key="2">
    <source>
        <dbReference type="ARBA" id="ARBA00005061"/>
    </source>
</evidence>
<dbReference type="Pfam" id="PF01242">
    <property type="entry name" value="PTPS"/>
    <property type="match status" value="1"/>
</dbReference>
<dbReference type="Proteomes" id="UP000253934">
    <property type="component" value="Unassembled WGS sequence"/>
</dbReference>
<evidence type="ECO:0000256" key="1">
    <source>
        <dbReference type="ARBA" id="ARBA00001947"/>
    </source>
</evidence>